<proteinExistence type="predicted"/>
<dbReference type="Proteomes" id="UP001060215">
    <property type="component" value="Chromosome 8"/>
</dbReference>
<protein>
    <submittedName>
        <fullName evidence="1">Ubiquitin carboxyl-terminal hydrolase 8</fullName>
    </submittedName>
</protein>
<sequence length="327" mass="36483">MCHSLSLSLSQCALFGQGELALQFGDLLRKLWAPRATPIAPRAFKSKLFAFAPQFSGYSQHDSQVSELSLLLEVNFLLFFLDGLPKDLNRVKYKPYIEAKEAEDRPDEEVVDEHWQNHLARNDSIIVDGQYHSKLVCPAYKKLPITFDPFMYLSSPLPSTTMHSMTLTVMSTDGSTLPFPVIVTLPKYGRCKDLVQAFSTTCSLRDDEKLLATEPTISPLRCFDREDLTAANHLATVVLRSVIRFRSCRSNDVTGRWWSDLTTTKSHHFSLTTTALLPSTWLSSVASASSPPASFKEKATDPLDVEMVLLQHTKCCGGIEASVTSNE</sequence>
<keyword evidence="1" id="KW-0378">Hydrolase</keyword>
<name>A0ACC0GHK3_9ERIC</name>
<evidence type="ECO:0000313" key="2">
    <source>
        <dbReference type="Proteomes" id="UP001060215"/>
    </source>
</evidence>
<keyword evidence="2" id="KW-1185">Reference proteome</keyword>
<organism evidence="1 2">
    <name type="scientific">Camellia lanceoleosa</name>
    <dbReference type="NCBI Taxonomy" id="1840588"/>
    <lineage>
        <taxon>Eukaryota</taxon>
        <taxon>Viridiplantae</taxon>
        <taxon>Streptophyta</taxon>
        <taxon>Embryophyta</taxon>
        <taxon>Tracheophyta</taxon>
        <taxon>Spermatophyta</taxon>
        <taxon>Magnoliopsida</taxon>
        <taxon>eudicotyledons</taxon>
        <taxon>Gunneridae</taxon>
        <taxon>Pentapetalae</taxon>
        <taxon>asterids</taxon>
        <taxon>Ericales</taxon>
        <taxon>Theaceae</taxon>
        <taxon>Camellia</taxon>
    </lineage>
</organism>
<dbReference type="EMBL" id="CM045765">
    <property type="protein sequence ID" value="KAI8000535.1"/>
    <property type="molecule type" value="Genomic_DNA"/>
</dbReference>
<reference evidence="1 2" key="1">
    <citation type="journal article" date="2022" name="Plant J.">
        <title>Chromosome-level genome of Camellia lanceoleosa provides a valuable resource for understanding genome evolution and self-incompatibility.</title>
        <authorList>
            <person name="Gong W."/>
            <person name="Xiao S."/>
            <person name="Wang L."/>
            <person name="Liao Z."/>
            <person name="Chang Y."/>
            <person name="Mo W."/>
            <person name="Hu G."/>
            <person name="Li W."/>
            <person name="Zhao G."/>
            <person name="Zhu H."/>
            <person name="Hu X."/>
            <person name="Ji K."/>
            <person name="Xiang X."/>
            <person name="Song Q."/>
            <person name="Yuan D."/>
            <person name="Jin S."/>
            <person name="Zhang L."/>
        </authorList>
    </citation>
    <scope>NUCLEOTIDE SEQUENCE [LARGE SCALE GENOMIC DNA]</scope>
    <source>
        <strain evidence="1">SQ_2022a</strain>
    </source>
</reference>
<comment type="caution">
    <text evidence="1">The sequence shown here is derived from an EMBL/GenBank/DDBJ whole genome shotgun (WGS) entry which is preliminary data.</text>
</comment>
<evidence type="ECO:0000313" key="1">
    <source>
        <dbReference type="EMBL" id="KAI8000535.1"/>
    </source>
</evidence>
<accession>A0ACC0GHK3</accession>
<gene>
    <name evidence="1" type="ORF">LOK49_LG09G00547</name>
</gene>